<dbReference type="Gene3D" id="1.10.357.20">
    <property type="entry name" value="SLC41 divalent cation transporters, integral membrane domain"/>
    <property type="match status" value="1"/>
</dbReference>
<feature type="domain" description="CBS" evidence="10">
    <location>
        <begin position="97"/>
        <end position="153"/>
    </location>
</feature>
<dbReference type="InterPro" id="IPR046342">
    <property type="entry name" value="CBS_dom_sf"/>
</dbReference>
<dbReference type="Pfam" id="PF01769">
    <property type="entry name" value="MgtE"/>
    <property type="match status" value="1"/>
</dbReference>
<feature type="domain" description="CBS" evidence="10">
    <location>
        <begin position="31"/>
        <end position="96"/>
    </location>
</feature>
<feature type="transmembrane region" description="Helical" evidence="9">
    <location>
        <begin position="282"/>
        <end position="309"/>
    </location>
</feature>
<keyword evidence="5" id="KW-0460">Magnesium</keyword>
<dbReference type="PANTHER" id="PTHR41394">
    <property type="entry name" value="MAGNESIUM TRANSPORTER MGTE"/>
    <property type="match status" value="1"/>
</dbReference>
<dbReference type="Proteomes" id="UP000287233">
    <property type="component" value="Chromosome"/>
</dbReference>
<keyword evidence="4 9" id="KW-0812">Transmembrane</keyword>
<organism evidence="11 12">
    <name type="scientific">Bipolaricaulis sibiricus</name>
    <dbReference type="NCBI Taxonomy" id="2501609"/>
    <lineage>
        <taxon>Bacteria</taxon>
        <taxon>Candidatus Bipolaricaulota</taxon>
        <taxon>Candidatus Bipolaricaulia</taxon>
        <taxon>Candidatus Bipolaricaulales</taxon>
        <taxon>Candidatus Bipolaricaulaceae</taxon>
        <taxon>Candidatus Bipolaricaulis</taxon>
    </lineage>
</organism>
<evidence type="ECO:0000256" key="5">
    <source>
        <dbReference type="ARBA" id="ARBA00022842"/>
    </source>
</evidence>
<comment type="subcellular location">
    <subcellularLocation>
        <location evidence="1">Membrane</location>
        <topology evidence="1">Multi-pass membrane protein</topology>
    </subcellularLocation>
</comment>
<dbReference type="AlphaFoldDB" id="A0A410FS66"/>
<dbReference type="PANTHER" id="PTHR41394:SF5">
    <property type="entry name" value="SLC41A_MGTE INTEGRAL MEMBRANE DOMAIN-CONTAINING PROTEIN"/>
    <property type="match status" value="1"/>
</dbReference>
<dbReference type="SUPFAM" id="SSF161093">
    <property type="entry name" value="MgtE membrane domain-like"/>
    <property type="match status" value="1"/>
</dbReference>
<keyword evidence="6 9" id="KW-1133">Transmembrane helix</keyword>
<protein>
    <submittedName>
        <fullName evidence="11">Mg/Co/Ni transporter MgtE, CBS domain-containing</fullName>
    </submittedName>
</protein>
<feature type="transmembrane region" description="Helical" evidence="9">
    <location>
        <begin position="208"/>
        <end position="236"/>
    </location>
</feature>
<evidence type="ECO:0000313" key="12">
    <source>
        <dbReference type="Proteomes" id="UP000287233"/>
    </source>
</evidence>
<gene>
    <name evidence="11" type="ORF">BIP78_0109</name>
</gene>
<dbReference type="Pfam" id="PF00571">
    <property type="entry name" value="CBS"/>
    <property type="match status" value="2"/>
</dbReference>
<feature type="transmembrane region" description="Helical" evidence="9">
    <location>
        <begin position="180"/>
        <end position="202"/>
    </location>
</feature>
<dbReference type="EMBL" id="CP034928">
    <property type="protein sequence ID" value="QAA75877.1"/>
    <property type="molecule type" value="Genomic_DNA"/>
</dbReference>
<proteinExistence type="inferred from homology"/>
<dbReference type="InterPro" id="IPR006667">
    <property type="entry name" value="SLC41_membr_dom"/>
</dbReference>
<evidence type="ECO:0000256" key="4">
    <source>
        <dbReference type="ARBA" id="ARBA00022692"/>
    </source>
</evidence>
<sequence>MRRTIRRRALSWLSWVPLRARDDSHLRRPVMTVLRQDAPVLREEQTVGEALESARLHGLGDRPFYFYVVDEAGTLVGVLPIRRLLTAPLDRRLVDLVVRPVRTVPKGASVLQAYEMMLQHRLLALPVVDEEGRLLGLVDVSALLSEPVDPGDTDAVFETVGLHVAQARLASPMKALRVRFPWLVATLSSGVLCALLISVFQVTLEKSLILAFFLTLALGLGESVSMQSAAVTILALRAKRPSWRWYVTAVRREAGAALLLGAVCGLIVGAVVWGWLGERVAAVAIGMSLVLSITAASTFGLSIPTLLHALKLDPKIAAGPLVLAISDIWTVLFYFGIATLLL</sequence>
<evidence type="ECO:0000256" key="2">
    <source>
        <dbReference type="ARBA" id="ARBA00009749"/>
    </source>
</evidence>
<evidence type="ECO:0000256" key="1">
    <source>
        <dbReference type="ARBA" id="ARBA00004141"/>
    </source>
</evidence>
<evidence type="ECO:0000256" key="3">
    <source>
        <dbReference type="ARBA" id="ARBA00022448"/>
    </source>
</evidence>
<dbReference type="Gene3D" id="3.10.580.10">
    <property type="entry name" value="CBS-domain"/>
    <property type="match status" value="1"/>
</dbReference>
<dbReference type="KEGG" id="bih:BIP78_0109"/>
<evidence type="ECO:0000259" key="10">
    <source>
        <dbReference type="PROSITE" id="PS51371"/>
    </source>
</evidence>
<evidence type="ECO:0000256" key="9">
    <source>
        <dbReference type="SAM" id="Phobius"/>
    </source>
</evidence>
<dbReference type="InterPro" id="IPR000644">
    <property type="entry name" value="CBS_dom"/>
</dbReference>
<dbReference type="SMART" id="SM00116">
    <property type="entry name" value="CBS"/>
    <property type="match status" value="2"/>
</dbReference>
<keyword evidence="3" id="KW-0813">Transport</keyword>
<accession>A0A410FS66</accession>
<evidence type="ECO:0000256" key="8">
    <source>
        <dbReference type="PROSITE-ProRule" id="PRU00703"/>
    </source>
</evidence>
<keyword evidence="7 9" id="KW-0472">Membrane</keyword>
<feature type="transmembrane region" description="Helical" evidence="9">
    <location>
        <begin position="321"/>
        <end position="341"/>
    </location>
</feature>
<name>A0A410FS66_BIPS1</name>
<reference evidence="12" key="1">
    <citation type="submission" date="2018-12" db="EMBL/GenBank/DDBJ databases">
        <title>Complete genome sequence of an uncultured bacterium of the candidate phylum Bipolaricaulota.</title>
        <authorList>
            <person name="Kadnikov V.V."/>
            <person name="Mardanov A.V."/>
            <person name="Beletsky A.V."/>
            <person name="Frank Y.A."/>
            <person name="Karnachuk O.V."/>
            <person name="Ravin N.V."/>
        </authorList>
    </citation>
    <scope>NUCLEOTIDE SEQUENCE [LARGE SCALE GENOMIC DNA]</scope>
</reference>
<evidence type="ECO:0000313" key="11">
    <source>
        <dbReference type="EMBL" id="QAA75877.1"/>
    </source>
</evidence>
<dbReference type="GO" id="GO:0016020">
    <property type="term" value="C:membrane"/>
    <property type="evidence" value="ECO:0007669"/>
    <property type="project" value="UniProtKB-SubCell"/>
</dbReference>
<comment type="similarity">
    <text evidence="2">Belongs to the SLC41A transporter family.</text>
</comment>
<evidence type="ECO:0000256" key="6">
    <source>
        <dbReference type="ARBA" id="ARBA00022989"/>
    </source>
</evidence>
<evidence type="ECO:0000256" key="7">
    <source>
        <dbReference type="ARBA" id="ARBA00023136"/>
    </source>
</evidence>
<feature type="transmembrane region" description="Helical" evidence="9">
    <location>
        <begin position="257"/>
        <end position="276"/>
    </location>
</feature>
<dbReference type="PROSITE" id="PS51371">
    <property type="entry name" value="CBS"/>
    <property type="match status" value="2"/>
</dbReference>
<keyword evidence="8" id="KW-0129">CBS domain</keyword>
<dbReference type="SUPFAM" id="SSF54631">
    <property type="entry name" value="CBS-domain pair"/>
    <property type="match status" value="1"/>
</dbReference>
<dbReference type="InterPro" id="IPR036739">
    <property type="entry name" value="SLC41_membr_dom_sf"/>
</dbReference>
<dbReference type="GO" id="GO:0008324">
    <property type="term" value="F:monoatomic cation transmembrane transporter activity"/>
    <property type="evidence" value="ECO:0007669"/>
    <property type="project" value="InterPro"/>
</dbReference>